<name>A0A978VTE3_ZIZJJ</name>
<accession>A0A978VTE3</accession>
<evidence type="ECO:0008006" key="4">
    <source>
        <dbReference type="Google" id="ProtNLM"/>
    </source>
</evidence>
<feature type="region of interest" description="Disordered" evidence="1">
    <location>
        <begin position="123"/>
        <end position="162"/>
    </location>
</feature>
<evidence type="ECO:0000313" key="3">
    <source>
        <dbReference type="Proteomes" id="UP000813462"/>
    </source>
</evidence>
<organism evidence="2 3">
    <name type="scientific">Ziziphus jujuba var. spinosa</name>
    <dbReference type="NCBI Taxonomy" id="714518"/>
    <lineage>
        <taxon>Eukaryota</taxon>
        <taxon>Viridiplantae</taxon>
        <taxon>Streptophyta</taxon>
        <taxon>Embryophyta</taxon>
        <taxon>Tracheophyta</taxon>
        <taxon>Spermatophyta</taxon>
        <taxon>Magnoliopsida</taxon>
        <taxon>eudicotyledons</taxon>
        <taxon>Gunneridae</taxon>
        <taxon>Pentapetalae</taxon>
        <taxon>rosids</taxon>
        <taxon>fabids</taxon>
        <taxon>Rosales</taxon>
        <taxon>Rhamnaceae</taxon>
        <taxon>Paliureae</taxon>
        <taxon>Ziziphus</taxon>
    </lineage>
</organism>
<gene>
    <name evidence="2" type="ORF">FEM48_Zijuj02G0036200</name>
</gene>
<sequence length="365" mass="41922">MPSRRRDINNLGNVPAVNQENAPSPQGNAQAPQVNDFTALFQNFMQAMTNAIQQQPHAGNATISWDVERNPITWVRFKELFYDKYFPQTWRDNKIAEFIELSAAVANLWRGFQRAQILKNDDEMSMKAKSKERGRSPSWKRTWDKNKKQRSDGRRGDQKKIKNEQFGRMEYPTCETYEKKHPDMMQRLFTVASTISISGHSAFVLMDFSSTHCFVSHNFACKLDLKLMNLDCEICVATPSGEIIMDWLAAYHVSVKHFEKEVVFQPEGEDEIKFIGVKLHPFPRVISALQARRCLRKGCRGFLASIVDTSKEDLTIHDVQIVNEFADVFPDKLPRILPKRGVDFVNDTKAEFKGFGRPTNYGCEG</sequence>
<feature type="region of interest" description="Disordered" evidence="1">
    <location>
        <begin position="1"/>
        <end position="30"/>
    </location>
</feature>
<evidence type="ECO:0000256" key="1">
    <source>
        <dbReference type="SAM" id="MobiDB-lite"/>
    </source>
</evidence>
<dbReference type="Proteomes" id="UP000813462">
    <property type="component" value="Unassembled WGS sequence"/>
</dbReference>
<protein>
    <recommendedName>
        <fullName evidence="4">Retrotransposon gag domain-containing protein</fullName>
    </recommendedName>
</protein>
<dbReference type="EMBL" id="JAEACU010000002">
    <property type="protein sequence ID" value="KAH7542088.1"/>
    <property type="molecule type" value="Genomic_DNA"/>
</dbReference>
<proteinExistence type="predicted"/>
<dbReference type="Pfam" id="PF08284">
    <property type="entry name" value="RVP_2"/>
    <property type="match status" value="1"/>
</dbReference>
<reference evidence="2" key="1">
    <citation type="journal article" date="2021" name="Front. Plant Sci.">
        <title>Chromosome-Scale Genome Assembly for Chinese Sour Jujube and Insights Into Its Genome Evolution and Domestication Signature.</title>
        <authorList>
            <person name="Shen L.-Y."/>
            <person name="Luo H."/>
            <person name="Wang X.-L."/>
            <person name="Wang X.-M."/>
            <person name="Qiu X.-J."/>
            <person name="Liu H."/>
            <person name="Zhou S.-S."/>
            <person name="Jia K.-H."/>
            <person name="Nie S."/>
            <person name="Bao Y.-T."/>
            <person name="Zhang R.-G."/>
            <person name="Yun Q.-Z."/>
            <person name="Chai Y.-H."/>
            <person name="Lu J.-Y."/>
            <person name="Li Y."/>
            <person name="Zhao S.-W."/>
            <person name="Mao J.-F."/>
            <person name="Jia S.-G."/>
            <person name="Mao Y.-M."/>
        </authorList>
    </citation>
    <scope>NUCLEOTIDE SEQUENCE</scope>
    <source>
        <strain evidence="2">AT0</strain>
        <tissue evidence="2">Leaf</tissue>
    </source>
</reference>
<comment type="caution">
    <text evidence="2">The sequence shown here is derived from an EMBL/GenBank/DDBJ whole genome shotgun (WGS) entry which is preliminary data.</text>
</comment>
<evidence type="ECO:0000313" key="2">
    <source>
        <dbReference type="EMBL" id="KAH7542088.1"/>
    </source>
</evidence>
<feature type="compositionally biased region" description="Polar residues" evidence="1">
    <location>
        <begin position="10"/>
        <end position="30"/>
    </location>
</feature>
<dbReference type="AlphaFoldDB" id="A0A978VTE3"/>